<evidence type="ECO:0000256" key="1">
    <source>
        <dbReference type="SAM" id="MobiDB-lite"/>
    </source>
</evidence>
<evidence type="ECO:0000259" key="2">
    <source>
        <dbReference type="Pfam" id="PF10099"/>
    </source>
</evidence>
<comment type="caution">
    <text evidence="3">The sequence shown here is derived from an EMBL/GenBank/DDBJ whole genome shotgun (WGS) entry which is preliminary data.</text>
</comment>
<organism evidence="3 4">
    <name type="scientific">Sediminitomix flava</name>
    <dbReference type="NCBI Taxonomy" id="379075"/>
    <lineage>
        <taxon>Bacteria</taxon>
        <taxon>Pseudomonadati</taxon>
        <taxon>Bacteroidota</taxon>
        <taxon>Cytophagia</taxon>
        <taxon>Cytophagales</taxon>
        <taxon>Flammeovirgaceae</taxon>
        <taxon>Sediminitomix</taxon>
    </lineage>
</organism>
<dbReference type="InterPro" id="IPR018764">
    <property type="entry name" value="RskA_C"/>
</dbReference>
<dbReference type="OrthoDB" id="1115036at2"/>
<dbReference type="EMBL" id="QGDO01000009">
    <property type="protein sequence ID" value="PWJ36171.1"/>
    <property type="molecule type" value="Genomic_DNA"/>
</dbReference>
<protein>
    <submittedName>
        <fullName evidence="3">Anti-sigma-K factor rskA</fullName>
    </submittedName>
</protein>
<sequence>MKQNFYLSILLVGTFFFASCDDDDDNNGSSTSNLTLNISGLEDLGDDYAYEGWIIVDGAPISAGIFNVDSSGNLSETSFELDTDDLNAATAYVLTIEPNPDSDSSPSDVHILAGDFSNNLASLTVDHPDAIGSDFTSAVGEYILATPTDDDDTNETSGIWCLNPNGGDPIAGLTLPTLPAGWTYEGWAVIDGNPITTGTFTNPDSADSGNPFSGTVNPAPNYPGEDFLQNAPDGVTFPADLLGRTVVISVEPVPDNSPAPFLLKPLAHEVPSDATSGSVLNMDNNAEETNPTGTASR</sequence>
<dbReference type="Proteomes" id="UP000245535">
    <property type="component" value="Unassembled WGS sequence"/>
</dbReference>
<dbReference type="PROSITE" id="PS51257">
    <property type="entry name" value="PROKAR_LIPOPROTEIN"/>
    <property type="match status" value="1"/>
</dbReference>
<evidence type="ECO:0000313" key="3">
    <source>
        <dbReference type="EMBL" id="PWJ36171.1"/>
    </source>
</evidence>
<accession>A0A315Z0Y5</accession>
<dbReference type="RefSeq" id="WP_109622650.1">
    <property type="nucleotide sequence ID" value="NZ_QGDO01000009.1"/>
</dbReference>
<dbReference type="GO" id="GO:0005886">
    <property type="term" value="C:plasma membrane"/>
    <property type="evidence" value="ECO:0007669"/>
    <property type="project" value="InterPro"/>
</dbReference>
<name>A0A315Z0Y5_SEDFL</name>
<dbReference type="AlphaFoldDB" id="A0A315Z0Y5"/>
<feature type="compositionally biased region" description="Polar residues" evidence="1">
    <location>
        <begin position="273"/>
        <end position="297"/>
    </location>
</feature>
<feature type="domain" description="Anti-sigma K factor RskA C-terminal" evidence="2">
    <location>
        <begin position="34"/>
        <end position="106"/>
    </location>
</feature>
<reference evidence="3 4" key="1">
    <citation type="submission" date="2018-03" db="EMBL/GenBank/DDBJ databases">
        <title>Genomic Encyclopedia of Archaeal and Bacterial Type Strains, Phase II (KMG-II): from individual species to whole genera.</title>
        <authorList>
            <person name="Goeker M."/>
        </authorList>
    </citation>
    <scope>NUCLEOTIDE SEQUENCE [LARGE SCALE GENOMIC DNA]</scope>
    <source>
        <strain evidence="3 4">DSM 28229</strain>
    </source>
</reference>
<dbReference type="Pfam" id="PF10099">
    <property type="entry name" value="RskA_C"/>
    <property type="match status" value="1"/>
</dbReference>
<evidence type="ECO:0000313" key="4">
    <source>
        <dbReference type="Proteomes" id="UP000245535"/>
    </source>
</evidence>
<proteinExistence type="predicted"/>
<feature type="region of interest" description="Disordered" evidence="1">
    <location>
        <begin position="272"/>
        <end position="297"/>
    </location>
</feature>
<gene>
    <name evidence="3" type="ORF">BC781_109190</name>
</gene>
<keyword evidence="4" id="KW-1185">Reference proteome</keyword>